<dbReference type="SUPFAM" id="SSF51905">
    <property type="entry name" value="FAD/NAD(P)-binding domain"/>
    <property type="match status" value="1"/>
</dbReference>
<dbReference type="AlphaFoldDB" id="A0A9P0HN28"/>
<reference evidence="2" key="1">
    <citation type="submission" date="2022-01" db="EMBL/GenBank/DDBJ databases">
        <authorList>
            <person name="King R."/>
        </authorList>
    </citation>
    <scope>NUCLEOTIDE SEQUENCE</scope>
</reference>
<evidence type="ECO:0000313" key="3">
    <source>
        <dbReference type="Proteomes" id="UP001152798"/>
    </source>
</evidence>
<dbReference type="PANTHER" id="PTHR10742">
    <property type="entry name" value="FLAVIN MONOAMINE OXIDASE"/>
    <property type="match status" value="1"/>
</dbReference>
<dbReference type="Proteomes" id="UP001152798">
    <property type="component" value="Chromosome 6"/>
</dbReference>
<organism evidence="2 3">
    <name type="scientific">Nezara viridula</name>
    <name type="common">Southern green stink bug</name>
    <name type="synonym">Cimex viridulus</name>
    <dbReference type="NCBI Taxonomy" id="85310"/>
    <lineage>
        <taxon>Eukaryota</taxon>
        <taxon>Metazoa</taxon>
        <taxon>Ecdysozoa</taxon>
        <taxon>Arthropoda</taxon>
        <taxon>Hexapoda</taxon>
        <taxon>Insecta</taxon>
        <taxon>Pterygota</taxon>
        <taxon>Neoptera</taxon>
        <taxon>Paraneoptera</taxon>
        <taxon>Hemiptera</taxon>
        <taxon>Heteroptera</taxon>
        <taxon>Panheteroptera</taxon>
        <taxon>Pentatomomorpha</taxon>
        <taxon>Pentatomoidea</taxon>
        <taxon>Pentatomidae</taxon>
        <taxon>Pentatominae</taxon>
        <taxon>Nezara</taxon>
    </lineage>
</organism>
<dbReference type="Pfam" id="PF01593">
    <property type="entry name" value="Amino_oxidase"/>
    <property type="match status" value="1"/>
</dbReference>
<keyword evidence="3" id="KW-1185">Reference proteome</keyword>
<dbReference type="InterPro" id="IPR036188">
    <property type="entry name" value="FAD/NAD-bd_sf"/>
</dbReference>
<dbReference type="InterPro" id="IPR002937">
    <property type="entry name" value="Amino_oxidase"/>
</dbReference>
<dbReference type="Gene3D" id="3.90.660.10">
    <property type="match status" value="1"/>
</dbReference>
<protein>
    <recommendedName>
        <fullName evidence="1">Amine oxidase domain-containing protein</fullName>
    </recommendedName>
</protein>
<accession>A0A9P0HN28</accession>
<evidence type="ECO:0000259" key="1">
    <source>
        <dbReference type="Pfam" id="PF01593"/>
    </source>
</evidence>
<dbReference type="Gene3D" id="3.50.50.60">
    <property type="entry name" value="FAD/NAD(P)-binding domain"/>
    <property type="match status" value="1"/>
</dbReference>
<feature type="domain" description="Amine oxidase" evidence="1">
    <location>
        <begin position="66"/>
        <end position="504"/>
    </location>
</feature>
<dbReference type="EMBL" id="OV725082">
    <property type="protein sequence ID" value="CAH1405018.1"/>
    <property type="molecule type" value="Genomic_DNA"/>
</dbReference>
<proteinExistence type="predicted"/>
<name>A0A9P0HN28_NEZVI</name>
<evidence type="ECO:0000313" key="2">
    <source>
        <dbReference type="EMBL" id="CAH1405018.1"/>
    </source>
</evidence>
<sequence>MMPKMGRININFRRFSESTVSRYALSKVKETPKVNEEKEPCLCLEERCLVKPQCGCPKIVVVGGGLAGLSAAERLCHCGLCDVTVLEATNRLGGQITSCWLGDSAVELGCGYVTGGMNISNPLFSLALALSEGEVDRIFKVLDPEPTLFLTSDGSPINDYEAEDLLFQHIIKEATYLSEKTSLLHFLTLRINQELLNYPEEDRYIAERVLFGMVNELKGSWGGDLNNVSASMIGMSKNIPGPSVIVPAGLLSLLAPVISVVPFHRIFLEKEVVKIEWKGELSRCDPRAQVYTSDFSCYDADYVIVTLPLGVMKEKCTNLFHPPLPKNKLDAINVMGNGVRNKVFLEYAEPWWGGAGCSIRLGLSSNEIAENGDWTRGIYKIMASSRSVMEIGIVGNEALMLEQCSEEEIALEVTRFFRRLLCDNTIPFPNHIIVGRWGTNSYCRGSTMYLTMNTTEDHLEEMKTSVPEDPVPVLFFAGDSTDSVYFNSVVGARLSGLREAEKILELTRKFNGPPRTTKQ</sequence>
<dbReference type="PANTHER" id="PTHR10742:SF416">
    <property type="entry name" value="SPERMINE OXIDASE"/>
    <property type="match status" value="1"/>
</dbReference>
<dbReference type="GO" id="GO:0046592">
    <property type="term" value="F:polyamine oxidase activity"/>
    <property type="evidence" value="ECO:0007669"/>
    <property type="project" value="TreeGrafter"/>
</dbReference>
<gene>
    <name evidence="2" type="ORF">NEZAVI_LOCUS13316</name>
</gene>
<dbReference type="InterPro" id="IPR050281">
    <property type="entry name" value="Flavin_monoamine_oxidase"/>
</dbReference>
<dbReference type="OrthoDB" id="6606317at2759"/>
<dbReference type="SUPFAM" id="SSF54373">
    <property type="entry name" value="FAD-linked reductases, C-terminal domain"/>
    <property type="match status" value="1"/>
</dbReference>